<dbReference type="AlphaFoldDB" id="C5XGR3"/>
<dbReference type="Pfam" id="PF06974">
    <property type="entry name" value="WS_DGAT_C"/>
    <property type="match status" value="2"/>
</dbReference>
<dbReference type="Proteomes" id="UP000000768">
    <property type="component" value="Chromosome 3"/>
</dbReference>
<reference evidence="3" key="2">
    <citation type="journal article" date="2018" name="Plant J.">
        <title>The Sorghum bicolor reference genome: improved assembly, gene annotations, a transcriptome atlas, and signatures of genome organization.</title>
        <authorList>
            <person name="McCormick R.F."/>
            <person name="Truong S.K."/>
            <person name="Sreedasyam A."/>
            <person name="Jenkins J."/>
            <person name="Shu S."/>
            <person name="Sims D."/>
            <person name="Kennedy M."/>
            <person name="Amirebrahimi M."/>
            <person name="Weers B.D."/>
            <person name="McKinley B."/>
            <person name="Mattison A."/>
            <person name="Morishige D.T."/>
            <person name="Grimwood J."/>
            <person name="Schmutz J."/>
            <person name="Mullet J.E."/>
        </authorList>
    </citation>
    <scope>NUCLEOTIDE SEQUENCE [LARGE SCALE GENOMIC DNA]</scope>
    <source>
        <strain evidence="3">cv. BTx623</strain>
    </source>
</reference>
<feature type="domain" description="O-acyltransferase WSD1 C-terminal" evidence="1">
    <location>
        <begin position="63"/>
        <end position="96"/>
    </location>
</feature>
<organism evidence="2 3">
    <name type="scientific">Sorghum bicolor</name>
    <name type="common">Sorghum</name>
    <name type="synonym">Sorghum vulgare</name>
    <dbReference type="NCBI Taxonomy" id="4558"/>
    <lineage>
        <taxon>Eukaryota</taxon>
        <taxon>Viridiplantae</taxon>
        <taxon>Streptophyta</taxon>
        <taxon>Embryophyta</taxon>
        <taxon>Tracheophyta</taxon>
        <taxon>Spermatophyta</taxon>
        <taxon>Magnoliopsida</taxon>
        <taxon>Liliopsida</taxon>
        <taxon>Poales</taxon>
        <taxon>Poaceae</taxon>
        <taxon>PACMAD clade</taxon>
        <taxon>Panicoideae</taxon>
        <taxon>Andropogonodae</taxon>
        <taxon>Andropogoneae</taxon>
        <taxon>Sorghinae</taxon>
        <taxon>Sorghum</taxon>
    </lineage>
</organism>
<dbReference type="InterPro" id="IPR045034">
    <property type="entry name" value="O-acyltransferase_WSD1-like"/>
</dbReference>
<gene>
    <name evidence="2" type="ORF">SORBI_3003G258000</name>
</gene>
<dbReference type="HOGENOM" id="CLU_2138005_0_0_1"/>
<dbReference type="PANTHER" id="PTHR31650">
    <property type="entry name" value="O-ACYLTRANSFERASE (WSD1-LIKE) FAMILY PROTEIN"/>
    <property type="match status" value="1"/>
</dbReference>
<dbReference type="EMBL" id="CM000762">
    <property type="protein sequence ID" value="EES03441.1"/>
    <property type="molecule type" value="Genomic_DNA"/>
</dbReference>
<dbReference type="InterPro" id="IPR009721">
    <property type="entry name" value="O-acyltransferase_WSD1_C"/>
</dbReference>
<evidence type="ECO:0000313" key="3">
    <source>
        <dbReference type="Proteomes" id="UP000000768"/>
    </source>
</evidence>
<dbReference type="Gramene" id="EES03441">
    <property type="protein sequence ID" value="EES03441"/>
    <property type="gene ID" value="SORBI_3003G258000"/>
</dbReference>
<dbReference type="GO" id="GO:0045017">
    <property type="term" value="P:glycerolipid biosynthetic process"/>
    <property type="evidence" value="ECO:0007669"/>
    <property type="project" value="InterPro"/>
</dbReference>
<accession>C5XGR3</accession>
<evidence type="ECO:0000313" key="2">
    <source>
        <dbReference type="EMBL" id="EES03441.1"/>
    </source>
</evidence>
<sequence length="113" mass="12490">MGKQAGLHANPLPFHLAKHDDPIEYVRTATKVARRKKSSMESVFTSPSGAGTWFSNFSASRVYYMNSVKLVLSVDEAQFPDRHQFLDDFAESLRLIRKAASGKPGETQDAASS</sequence>
<dbReference type="PANTHER" id="PTHR31650:SF47">
    <property type="entry name" value="OS01G0681000 PROTEIN"/>
    <property type="match status" value="1"/>
</dbReference>
<evidence type="ECO:0000259" key="1">
    <source>
        <dbReference type="Pfam" id="PF06974"/>
    </source>
</evidence>
<name>C5XGR3_SORBI</name>
<keyword evidence="3" id="KW-1185">Reference proteome</keyword>
<reference evidence="2 3" key="1">
    <citation type="journal article" date="2009" name="Nature">
        <title>The Sorghum bicolor genome and the diversification of grasses.</title>
        <authorList>
            <person name="Paterson A.H."/>
            <person name="Bowers J.E."/>
            <person name="Bruggmann R."/>
            <person name="Dubchak I."/>
            <person name="Grimwood J."/>
            <person name="Gundlach H."/>
            <person name="Haberer G."/>
            <person name="Hellsten U."/>
            <person name="Mitros T."/>
            <person name="Poliakov A."/>
            <person name="Schmutz J."/>
            <person name="Spannagl M."/>
            <person name="Tang H."/>
            <person name="Wang X."/>
            <person name="Wicker T."/>
            <person name="Bharti A.K."/>
            <person name="Chapman J."/>
            <person name="Feltus F.A."/>
            <person name="Gowik U."/>
            <person name="Grigoriev I.V."/>
            <person name="Lyons E."/>
            <person name="Maher C.A."/>
            <person name="Martis M."/>
            <person name="Narechania A."/>
            <person name="Otillar R.P."/>
            <person name="Penning B.W."/>
            <person name="Salamov A.A."/>
            <person name="Wang Y."/>
            <person name="Zhang L."/>
            <person name="Carpita N.C."/>
            <person name="Freeling M."/>
            <person name="Gingle A.R."/>
            <person name="Hash C.T."/>
            <person name="Keller B."/>
            <person name="Klein P."/>
            <person name="Kresovich S."/>
            <person name="McCann M.C."/>
            <person name="Ming R."/>
            <person name="Peterson D.G."/>
            <person name="Mehboob-ur-Rahman"/>
            <person name="Ware D."/>
            <person name="Westhoff P."/>
            <person name="Mayer K.F."/>
            <person name="Messing J."/>
            <person name="Rokhsar D.S."/>
        </authorList>
    </citation>
    <scope>NUCLEOTIDE SEQUENCE [LARGE SCALE GENOMIC DNA]</scope>
    <source>
        <strain evidence="3">cv. BTx623</strain>
    </source>
</reference>
<protein>
    <recommendedName>
        <fullName evidence="1">O-acyltransferase WSD1 C-terminal domain-containing protein</fullName>
    </recommendedName>
</protein>
<dbReference type="GO" id="GO:0008374">
    <property type="term" value="F:O-acyltransferase activity"/>
    <property type="evidence" value="ECO:0007669"/>
    <property type="project" value="InterPro"/>
</dbReference>
<proteinExistence type="predicted"/>
<dbReference type="InParanoid" id="C5XGR3"/>
<feature type="domain" description="O-acyltransferase WSD1 C-terminal" evidence="1">
    <location>
        <begin position="12"/>
        <end position="47"/>
    </location>
</feature>